<feature type="region of interest" description="Disordered" evidence="1">
    <location>
        <begin position="292"/>
        <end position="340"/>
    </location>
</feature>
<feature type="domain" description="AAA+ ATPase" evidence="2">
    <location>
        <begin position="428"/>
        <end position="555"/>
    </location>
</feature>
<dbReference type="SMART" id="SM00382">
    <property type="entry name" value="AAA"/>
    <property type="match status" value="1"/>
</dbReference>
<evidence type="ECO:0000313" key="4">
    <source>
        <dbReference type="Proteomes" id="UP001302676"/>
    </source>
</evidence>
<dbReference type="Proteomes" id="UP001302676">
    <property type="component" value="Unassembled WGS sequence"/>
</dbReference>
<keyword evidence="4" id="KW-1185">Reference proteome</keyword>
<dbReference type="GeneID" id="87820608"/>
<dbReference type="GO" id="GO:0005524">
    <property type="term" value="F:ATP binding"/>
    <property type="evidence" value="ECO:0007669"/>
    <property type="project" value="InterPro"/>
</dbReference>
<dbReference type="InterPro" id="IPR003959">
    <property type="entry name" value="ATPase_AAA_core"/>
</dbReference>
<gene>
    <name evidence="3" type="ORF">C8A04DRAFT_37736</name>
</gene>
<name>A0AAN6V1N7_9PEZI</name>
<evidence type="ECO:0000259" key="2">
    <source>
        <dbReference type="SMART" id="SM00382"/>
    </source>
</evidence>
<dbReference type="PANTHER" id="PTHR46411">
    <property type="entry name" value="FAMILY ATPASE, PUTATIVE-RELATED"/>
    <property type="match status" value="1"/>
</dbReference>
<dbReference type="GO" id="GO:0016887">
    <property type="term" value="F:ATP hydrolysis activity"/>
    <property type="evidence" value="ECO:0007669"/>
    <property type="project" value="InterPro"/>
</dbReference>
<keyword evidence="3" id="KW-0378">Hydrolase</keyword>
<dbReference type="Pfam" id="PF00004">
    <property type="entry name" value="AAA"/>
    <property type="match status" value="1"/>
</dbReference>
<dbReference type="Gene3D" id="3.40.50.300">
    <property type="entry name" value="P-loop containing nucleotide triphosphate hydrolases"/>
    <property type="match status" value="1"/>
</dbReference>
<evidence type="ECO:0000313" key="3">
    <source>
        <dbReference type="EMBL" id="KAK4143207.1"/>
    </source>
</evidence>
<dbReference type="Pfam" id="PF22942">
    <property type="entry name" value="DUF7025"/>
    <property type="match status" value="1"/>
</dbReference>
<accession>A0AAN6V1N7</accession>
<dbReference type="CDD" id="cd19481">
    <property type="entry name" value="RecA-like_protease"/>
    <property type="match status" value="1"/>
</dbReference>
<evidence type="ECO:0000256" key="1">
    <source>
        <dbReference type="SAM" id="MobiDB-lite"/>
    </source>
</evidence>
<dbReference type="EMBL" id="MU853589">
    <property type="protein sequence ID" value="KAK4143207.1"/>
    <property type="molecule type" value="Genomic_DNA"/>
</dbReference>
<organism evidence="3 4">
    <name type="scientific">Dichotomopilus funicola</name>
    <dbReference type="NCBI Taxonomy" id="1934379"/>
    <lineage>
        <taxon>Eukaryota</taxon>
        <taxon>Fungi</taxon>
        <taxon>Dikarya</taxon>
        <taxon>Ascomycota</taxon>
        <taxon>Pezizomycotina</taxon>
        <taxon>Sordariomycetes</taxon>
        <taxon>Sordariomycetidae</taxon>
        <taxon>Sordariales</taxon>
        <taxon>Chaetomiaceae</taxon>
        <taxon>Dichotomopilus</taxon>
    </lineage>
</organism>
<dbReference type="InterPro" id="IPR003593">
    <property type="entry name" value="AAA+_ATPase"/>
</dbReference>
<dbReference type="SUPFAM" id="SSF52540">
    <property type="entry name" value="P-loop containing nucleoside triphosphate hydrolases"/>
    <property type="match status" value="1"/>
</dbReference>
<reference evidence="3" key="1">
    <citation type="journal article" date="2023" name="Mol. Phylogenet. Evol.">
        <title>Genome-scale phylogeny and comparative genomics of the fungal order Sordariales.</title>
        <authorList>
            <person name="Hensen N."/>
            <person name="Bonometti L."/>
            <person name="Westerberg I."/>
            <person name="Brannstrom I.O."/>
            <person name="Guillou S."/>
            <person name="Cros-Aarteil S."/>
            <person name="Calhoun S."/>
            <person name="Haridas S."/>
            <person name="Kuo A."/>
            <person name="Mondo S."/>
            <person name="Pangilinan J."/>
            <person name="Riley R."/>
            <person name="LaButti K."/>
            <person name="Andreopoulos B."/>
            <person name="Lipzen A."/>
            <person name="Chen C."/>
            <person name="Yan M."/>
            <person name="Daum C."/>
            <person name="Ng V."/>
            <person name="Clum A."/>
            <person name="Steindorff A."/>
            <person name="Ohm R.A."/>
            <person name="Martin F."/>
            <person name="Silar P."/>
            <person name="Natvig D.O."/>
            <person name="Lalanne C."/>
            <person name="Gautier V."/>
            <person name="Ament-Velasquez S.L."/>
            <person name="Kruys A."/>
            <person name="Hutchinson M.I."/>
            <person name="Powell A.J."/>
            <person name="Barry K."/>
            <person name="Miller A.N."/>
            <person name="Grigoriev I.V."/>
            <person name="Debuchy R."/>
            <person name="Gladieux P."/>
            <person name="Hiltunen Thoren M."/>
            <person name="Johannesson H."/>
        </authorList>
    </citation>
    <scope>NUCLEOTIDE SEQUENCE</scope>
    <source>
        <strain evidence="3">CBS 141.50</strain>
    </source>
</reference>
<proteinExistence type="predicted"/>
<comment type="caution">
    <text evidence="3">The sequence shown here is derived from an EMBL/GenBank/DDBJ whole genome shotgun (WGS) entry which is preliminary data.</text>
</comment>
<dbReference type="RefSeq" id="XP_062636578.1">
    <property type="nucleotide sequence ID" value="XM_062783995.1"/>
</dbReference>
<dbReference type="PANTHER" id="PTHR46411:SF3">
    <property type="entry name" value="AAA+ ATPASE DOMAIN-CONTAINING PROTEIN"/>
    <property type="match status" value="1"/>
</dbReference>
<reference evidence="3" key="2">
    <citation type="submission" date="2023-05" db="EMBL/GenBank/DDBJ databases">
        <authorList>
            <consortium name="Lawrence Berkeley National Laboratory"/>
            <person name="Steindorff A."/>
            <person name="Hensen N."/>
            <person name="Bonometti L."/>
            <person name="Westerberg I."/>
            <person name="Brannstrom I.O."/>
            <person name="Guillou S."/>
            <person name="Cros-Aarteil S."/>
            <person name="Calhoun S."/>
            <person name="Haridas S."/>
            <person name="Kuo A."/>
            <person name="Mondo S."/>
            <person name="Pangilinan J."/>
            <person name="Riley R."/>
            <person name="Labutti K."/>
            <person name="Andreopoulos B."/>
            <person name="Lipzen A."/>
            <person name="Chen C."/>
            <person name="Yanf M."/>
            <person name="Daum C."/>
            <person name="Ng V."/>
            <person name="Clum A."/>
            <person name="Ohm R."/>
            <person name="Martin F."/>
            <person name="Silar P."/>
            <person name="Natvig D."/>
            <person name="Lalanne C."/>
            <person name="Gautier V."/>
            <person name="Ament-Velasquez S.L."/>
            <person name="Kruys A."/>
            <person name="Hutchinson M.I."/>
            <person name="Powell A.J."/>
            <person name="Barry K."/>
            <person name="Miller A.N."/>
            <person name="Grigoriev I.V."/>
            <person name="Debuchy R."/>
            <person name="Gladieux P."/>
            <person name="Thoren M.H."/>
            <person name="Johannesson H."/>
        </authorList>
    </citation>
    <scope>NUCLEOTIDE SEQUENCE</scope>
    <source>
        <strain evidence="3">CBS 141.50</strain>
    </source>
</reference>
<protein>
    <submittedName>
        <fullName evidence="3">P-loop containing nucleoside triphosphate hydrolase protein</fullName>
    </submittedName>
</protein>
<dbReference type="InterPro" id="IPR027417">
    <property type="entry name" value="P-loop_NTPase"/>
</dbReference>
<sequence length="640" mass="72300">MCPARWSKHASDAPEQAELGAEMSLKSIVQRFTHDRATGWQMSSFSVNCPLMRDFLGKSLENYQDLNPALAFWTFDIPFKPLVHRWKNIQRMHQEMQDSGDEEVELAKKEAVNNLFRFLQPRITPLVHDVFEVKMTGNVAWDMLWQIFPPNELVWTTLGGVQAICRVLACHKESNPGPVPPHWRVRVEFVEWNGSKCGIAIENVAILKYKGHRSIDSLPVYPLSFRPDSNLKKKEAMARGLRFQQLRGCRYMNYEGIMIPITGNHEETTVSGRVMVDAYAYYQVNKMVKPNLKDLGHTDSSSPETSDSESNDDASCPETLATSSDAEPEPAVAARPGYPSRARHRSQELIELSKEHCLLVSPWMIGFDLTQKKWGRFQIDSLSDIEWNDKAFDTLVLPGGEKELAWDFVESKAKSDEGVDDFVPGKGRGIIILMFGPPGVGKTYTAEAVAEKARVPLYVMSAGMLGASPETVESILTRVLELCRLWNAMLLLDEADVFLGARQGNTLAKNELVAIFLTKLEYYQGILFLTTNRFSSIDHAFQSRVDLFLPYRDLDANARKQVWNNFFDHFGRNKFEITGEELDRLSELALNGREIKNLIKSAQLLSARKGSKVVAGLLYMLAENRVAALKMLGDHNAKDM</sequence>
<dbReference type="InterPro" id="IPR054289">
    <property type="entry name" value="DUF7025"/>
</dbReference>
<dbReference type="AlphaFoldDB" id="A0AAN6V1N7"/>